<keyword evidence="8 11" id="KW-0812">Transmembrane</keyword>
<evidence type="ECO:0000256" key="3">
    <source>
        <dbReference type="ARBA" id="ARBA00009120"/>
    </source>
</evidence>
<dbReference type="InterPro" id="IPR050375">
    <property type="entry name" value="MFS_TsgA-like"/>
</dbReference>
<dbReference type="PANTHER" id="PTHR43702">
    <property type="entry name" value="L-FUCOSE-PROTON SYMPORTER"/>
    <property type="match status" value="1"/>
</dbReference>
<keyword evidence="5" id="KW-1003">Cell membrane</keyword>
<keyword evidence="4" id="KW-0813">Transport</keyword>
<dbReference type="Pfam" id="PF07690">
    <property type="entry name" value="MFS_1"/>
    <property type="match status" value="1"/>
</dbReference>
<feature type="transmembrane region" description="Helical" evidence="11">
    <location>
        <begin position="65"/>
        <end position="85"/>
    </location>
</feature>
<keyword evidence="14" id="KW-1185">Reference proteome</keyword>
<evidence type="ECO:0000313" key="13">
    <source>
        <dbReference type="EMBL" id="NVD26820.1"/>
    </source>
</evidence>
<comment type="caution">
    <text evidence="13">The sequence shown here is derived from an EMBL/GenBank/DDBJ whole genome shotgun (WGS) entry which is preliminary data.</text>
</comment>
<evidence type="ECO:0000256" key="5">
    <source>
        <dbReference type="ARBA" id="ARBA00022475"/>
    </source>
</evidence>
<dbReference type="InterPro" id="IPR020846">
    <property type="entry name" value="MFS_dom"/>
</dbReference>
<feature type="transmembrane region" description="Helical" evidence="11">
    <location>
        <begin position="297"/>
        <end position="316"/>
    </location>
</feature>
<keyword evidence="7" id="KW-0762">Sugar transport</keyword>
<evidence type="ECO:0000256" key="11">
    <source>
        <dbReference type="SAM" id="Phobius"/>
    </source>
</evidence>
<comment type="similarity">
    <text evidence="3">Belongs to the major facilitator superfamily. FHS transporter (TC 2.A.1.7) family.</text>
</comment>
<gene>
    <name evidence="13" type="ORF">HUO14_02735</name>
</gene>
<feature type="transmembrane region" description="Helical" evidence="11">
    <location>
        <begin position="378"/>
        <end position="399"/>
    </location>
</feature>
<dbReference type="PANTHER" id="PTHR43702:SF3">
    <property type="entry name" value="PROTEIN TSGA"/>
    <property type="match status" value="1"/>
</dbReference>
<feature type="transmembrane region" description="Helical" evidence="11">
    <location>
        <begin position="116"/>
        <end position="136"/>
    </location>
</feature>
<keyword evidence="6" id="KW-0997">Cell inner membrane</keyword>
<reference evidence="13 14" key="1">
    <citation type="submission" date="2020-06" db="EMBL/GenBank/DDBJ databases">
        <authorList>
            <person name="Kim S.-J."/>
            <person name="Park S.-J."/>
        </authorList>
    </citation>
    <scope>NUCLEOTIDE SEQUENCE [LARGE SCALE GENOMIC DNA]</scope>
    <source>
        <strain evidence="13 14">SW-151</strain>
    </source>
</reference>
<evidence type="ECO:0000256" key="4">
    <source>
        <dbReference type="ARBA" id="ARBA00022448"/>
    </source>
</evidence>
<dbReference type="SUPFAM" id="SSF103473">
    <property type="entry name" value="MFS general substrate transporter"/>
    <property type="match status" value="1"/>
</dbReference>
<feature type="transmembrane region" description="Helical" evidence="11">
    <location>
        <begin position="26"/>
        <end position="45"/>
    </location>
</feature>
<organism evidence="13 14">
    <name type="scientific">Parasphingorhabdus flavimaris</name>
    <dbReference type="NCBI Taxonomy" id="266812"/>
    <lineage>
        <taxon>Bacteria</taxon>
        <taxon>Pseudomonadati</taxon>
        <taxon>Pseudomonadota</taxon>
        <taxon>Alphaproteobacteria</taxon>
        <taxon>Sphingomonadales</taxon>
        <taxon>Sphingomonadaceae</taxon>
        <taxon>Parasphingorhabdus</taxon>
    </lineage>
</organism>
<evidence type="ECO:0000256" key="7">
    <source>
        <dbReference type="ARBA" id="ARBA00022597"/>
    </source>
</evidence>
<dbReference type="RefSeq" id="WP_176278336.1">
    <property type="nucleotide sequence ID" value="NZ_JABWMH010000001.1"/>
</dbReference>
<evidence type="ECO:0000256" key="8">
    <source>
        <dbReference type="ARBA" id="ARBA00022692"/>
    </source>
</evidence>
<feature type="domain" description="Major facilitator superfamily (MFS) profile" evidence="12">
    <location>
        <begin position="26"/>
        <end position="431"/>
    </location>
</feature>
<evidence type="ECO:0000256" key="9">
    <source>
        <dbReference type="ARBA" id="ARBA00022989"/>
    </source>
</evidence>
<dbReference type="InterPro" id="IPR011701">
    <property type="entry name" value="MFS"/>
</dbReference>
<dbReference type="PROSITE" id="PS50850">
    <property type="entry name" value="MFS"/>
    <property type="match status" value="1"/>
</dbReference>
<evidence type="ECO:0000256" key="1">
    <source>
        <dbReference type="ARBA" id="ARBA00003321"/>
    </source>
</evidence>
<feature type="transmembrane region" description="Helical" evidence="11">
    <location>
        <begin position="90"/>
        <end position="110"/>
    </location>
</feature>
<protein>
    <submittedName>
        <fullName evidence="13">Sugar MFS transporter</fullName>
    </submittedName>
</protein>
<keyword evidence="10 11" id="KW-0472">Membrane</keyword>
<dbReference type="CDD" id="cd17394">
    <property type="entry name" value="MFS_FucP_like"/>
    <property type="match status" value="1"/>
</dbReference>
<keyword evidence="9 11" id="KW-1133">Transmembrane helix</keyword>
<sequence>MATPIPNASDSPASGNHISAGGKTTLVLLLVFAVFFLLAGVTNINDALVAKFKAMFQLSNFEANLVQFAFFMSYALFSIPSGMLLRKIGFIRGFILGFLIIAAASLLFIPAANSGVYLNFLGALFLIGGGITLLQVAMNPLVTTLGPPETSHSRLTFAQMFNSLGAFLIVSFGARYILGEKSDVDPTTLSAPALEAFRVSEASVITDVYIAVAVAMIAIAAFFFLFRNVMDKTEAEKVKVEGTWSLLVNDKRLQFGALCIFLYVGAEVTIGSNLVTYLGQERVMNLSHESAAALLGYYWGGALVGRFVGAFLLRIFKPGKVLMTFAATAIALIAISSFSSGSISGWTLTLVGLFNSIMFPTIFSLATEGMKSDKAAQASGILATAIVGGAILPAVYGLVADITSLTAALLVPVTCYVIIASYGLYAERQRQKAG</sequence>
<evidence type="ECO:0000256" key="10">
    <source>
        <dbReference type="ARBA" id="ARBA00023136"/>
    </source>
</evidence>
<feature type="transmembrane region" description="Helical" evidence="11">
    <location>
        <begin position="345"/>
        <end position="366"/>
    </location>
</feature>
<evidence type="ECO:0000259" key="12">
    <source>
        <dbReference type="PROSITE" id="PS50850"/>
    </source>
</evidence>
<proteinExistence type="inferred from homology"/>
<accession>A0ABX2MZD6</accession>
<dbReference type="InterPro" id="IPR005964">
    <property type="entry name" value="Glc/Gal_transptr_bac"/>
</dbReference>
<feature type="transmembrane region" description="Helical" evidence="11">
    <location>
        <begin position="208"/>
        <end position="226"/>
    </location>
</feature>
<dbReference type="NCBIfam" id="TIGR01272">
    <property type="entry name" value="gluP"/>
    <property type="match status" value="1"/>
</dbReference>
<comment type="function">
    <text evidence="1">Intake of glucose and galactose.</text>
</comment>
<feature type="transmembrane region" description="Helical" evidence="11">
    <location>
        <begin position="405"/>
        <end position="425"/>
    </location>
</feature>
<name>A0ABX2MZD6_9SPHN</name>
<feature type="transmembrane region" description="Helical" evidence="11">
    <location>
        <begin position="321"/>
        <end position="339"/>
    </location>
</feature>
<dbReference type="Proteomes" id="UP000652427">
    <property type="component" value="Unassembled WGS sequence"/>
</dbReference>
<dbReference type="Gene3D" id="1.20.1250.20">
    <property type="entry name" value="MFS general substrate transporter like domains"/>
    <property type="match status" value="2"/>
</dbReference>
<dbReference type="InterPro" id="IPR036259">
    <property type="entry name" value="MFS_trans_sf"/>
</dbReference>
<evidence type="ECO:0000256" key="6">
    <source>
        <dbReference type="ARBA" id="ARBA00022519"/>
    </source>
</evidence>
<dbReference type="EMBL" id="JABWMH010000001">
    <property type="protein sequence ID" value="NVD26820.1"/>
    <property type="molecule type" value="Genomic_DNA"/>
</dbReference>
<feature type="transmembrane region" description="Helical" evidence="11">
    <location>
        <begin position="255"/>
        <end position="277"/>
    </location>
</feature>
<comment type="subcellular location">
    <subcellularLocation>
        <location evidence="2">Cell inner membrane</location>
        <topology evidence="2">Multi-pass membrane protein</topology>
    </subcellularLocation>
</comment>
<evidence type="ECO:0000313" key="14">
    <source>
        <dbReference type="Proteomes" id="UP000652427"/>
    </source>
</evidence>
<evidence type="ECO:0000256" key="2">
    <source>
        <dbReference type="ARBA" id="ARBA00004429"/>
    </source>
</evidence>